<accession>A0A5C4LNC8</accession>
<organism evidence="2 3">
    <name type="scientific">Methylobacterium terricola</name>
    <dbReference type="NCBI Taxonomy" id="2583531"/>
    <lineage>
        <taxon>Bacteria</taxon>
        <taxon>Pseudomonadati</taxon>
        <taxon>Pseudomonadota</taxon>
        <taxon>Alphaproteobacteria</taxon>
        <taxon>Hyphomicrobiales</taxon>
        <taxon>Methylobacteriaceae</taxon>
        <taxon>Methylobacterium</taxon>
    </lineage>
</organism>
<dbReference type="Pfam" id="PF11911">
    <property type="entry name" value="DUF3429"/>
    <property type="match status" value="1"/>
</dbReference>
<dbReference type="AlphaFoldDB" id="A0A5C4LNC8"/>
<dbReference type="PANTHER" id="PTHR15887">
    <property type="entry name" value="TRANSMEMBRANE PROTEIN 69"/>
    <property type="match status" value="1"/>
</dbReference>
<dbReference type="RefSeq" id="WP_139034038.1">
    <property type="nucleotide sequence ID" value="NZ_VDDA01000001.1"/>
</dbReference>
<evidence type="ECO:0000256" key="1">
    <source>
        <dbReference type="SAM" id="Phobius"/>
    </source>
</evidence>
<dbReference type="Proteomes" id="UP000305267">
    <property type="component" value="Unassembled WGS sequence"/>
</dbReference>
<dbReference type="PANTHER" id="PTHR15887:SF1">
    <property type="entry name" value="TRANSMEMBRANE PROTEIN 69"/>
    <property type="match status" value="1"/>
</dbReference>
<keyword evidence="1" id="KW-0812">Transmembrane</keyword>
<sequence>MPRTTPPAALILGGAGLIPFLGLSALVILGHSPFGLAPRPLLAAYGAVIASFLGGLRWGAAAASPDGRGADYVVSVVPSLIAWAALFAPAPWDLRALGALVLAWGLVDQDLPRRGLVPAWLGRLRLVLSGVAGLALLAAGFLENSLISG</sequence>
<feature type="transmembrane region" description="Helical" evidence="1">
    <location>
        <begin position="80"/>
        <end position="104"/>
    </location>
</feature>
<evidence type="ECO:0000313" key="3">
    <source>
        <dbReference type="Proteomes" id="UP000305267"/>
    </source>
</evidence>
<keyword evidence="3" id="KW-1185">Reference proteome</keyword>
<feature type="transmembrane region" description="Helical" evidence="1">
    <location>
        <begin position="6"/>
        <end position="29"/>
    </location>
</feature>
<comment type="caution">
    <text evidence="2">The sequence shown here is derived from an EMBL/GenBank/DDBJ whole genome shotgun (WGS) entry which is preliminary data.</text>
</comment>
<dbReference type="OrthoDB" id="5297436at2"/>
<feature type="transmembrane region" description="Helical" evidence="1">
    <location>
        <begin position="41"/>
        <end position="60"/>
    </location>
</feature>
<keyword evidence="1" id="KW-0472">Membrane</keyword>
<dbReference type="EMBL" id="VDDA01000001">
    <property type="protein sequence ID" value="TNC16219.1"/>
    <property type="molecule type" value="Genomic_DNA"/>
</dbReference>
<name>A0A5C4LNC8_9HYPH</name>
<evidence type="ECO:0000313" key="2">
    <source>
        <dbReference type="EMBL" id="TNC16219.1"/>
    </source>
</evidence>
<gene>
    <name evidence="2" type="ORF">FF100_02905</name>
</gene>
<reference evidence="2 3" key="1">
    <citation type="submission" date="2019-06" db="EMBL/GenBank/DDBJ databases">
        <title>Genome of Methylobacterium sp. 17Sr1-39.</title>
        <authorList>
            <person name="Seo T."/>
        </authorList>
    </citation>
    <scope>NUCLEOTIDE SEQUENCE [LARGE SCALE GENOMIC DNA]</scope>
    <source>
        <strain evidence="2 3">17Sr1-39</strain>
    </source>
</reference>
<dbReference type="InterPro" id="IPR021836">
    <property type="entry name" value="DUF3429"/>
</dbReference>
<keyword evidence="1" id="KW-1133">Transmembrane helix</keyword>
<protein>
    <submittedName>
        <fullName evidence="2">DUF3429 domain-containing protein</fullName>
    </submittedName>
</protein>
<feature type="transmembrane region" description="Helical" evidence="1">
    <location>
        <begin position="124"/>
        <end position="142"/>
    </location>
</feature>
<proteinExistence type="predicted"/>